<dbReference type="GeneID" id="43637625"/>
<dbReference type="RefSeq" id="XP_031918258.1">
    <property type="nucleotide sequence ID" value="XM_032053415.1"/>
</dbReference>
<protein>
    <submittedName>
        <fullName evidence="1">Uncharacterized protein</fullName>
    </submittedName>
</protein>
<dbReference type="Proteomes" id="UP000325672">
    <property type="component" value="Unassembled WGS sequence"/>
</dbReference>
<accession>A0A5N6T781</accession>
<dbReference type="EMBL" id="ML743555">
    <property type="protein sequence ID" value="KAE8142195.1"/>
    <property type="molecule type" value="Genomic_DNA"/>
</dbReference>
<organism evidence="1 2">
    <name type="scientific">Aspergillus pseudotamarii</name>
    <dbReference type="NCBI Taxonomy" id="132259"/>
    <lineage>
        <taxon>Eukaryota</taxon>
        <taxon>Fungi</taxon>
        <taxon>Dikarya</taxon>
        <taxon>Ascomycota</taxon>
        <taxon>Pezizomycotina</taxon>
        <taxon>Eurotiomycetes</taxon>
        <taxon>Eurotiomycetidae</taxon>
        <taxon>Eurotiales</taxon>
        <taxon>Aspergillaceae</taxon>
        <taxon>Aspergillus</taxon>
        <taxon>Aspergillus subgen. Circumdati</taxon>
    </lineage>
</organism>
<dbReference type="OrthoDB" id="4502957at2759"/>
<name>A0A5N6T781_ASPPS</name>
<evidence type="ECO:0000313" key="2">
    <source>
        <dbReference type="Proteomes" id="UP000325672"/>
    </source>
</evidence>
<reference evidence="1 2" key="1">
    <citation type="submission" date="2019-04" db="EMBL/GenBank/DDBJ databases">
        <title>Friends and foes A comparative genomics study of 23 Aspergillus species from section Flavi.</title>
        <authorList>
            <consortium name="DOE Joint Genome Institute"/>
            <person name="Kjaerbolling I."/>
            <person name="Vesth T."/>
            <person name="Frisvad J.C."/>
            <person name="Nybo J.L."/>
            <person name="Theobald S."/>
            <person name="Kildgaard S."/>
            <person name="Isbrandt T."/>
            <person name="Kuo A."/>
            <person name="Sato A."/>
            <person name="Lyhne E.K."/>
            <person name="Kogle M.E."/>
            <person name="Wiebenga A."/>
            <person name="Kun R.S."/>
            <person name="Lubbers R.J."/>
            <person name="Makela M.R."/>
            <person name="Barry K."/>
            <person name="Chovatia M."/>
            <person name="Clum A."/>
            <person name="Daum C."/>
            <person name="Haridas S."/>
            <person name="He G."/>
            <person name="LaButti K."/>
            <person name="Lipzen A."/>
            <person name="Mondo S."/>
            <person name="Riley R."/>
            <person name="Salamov A."/>
            <person name="Simmons B.A."/>
            <person name="Magnuson J.K."/>
            <person name="Henrissat B."/>
            <person name="Mortensen U.H."/>
            <person name="Larsen T.O."/>
            <person name="Devries R.P."/>
            <person name="Grigoriev I.V."/>
            <person name="Machida M."/>
            <person name="Baker S.E."/>
            <person name="Andersen M.R."/>
        </authorList>
    </citation>
    <scope>NUCLEOTIDE SEQUENCE [LARGE SCALE GENOMIC DNA]</scope>
    <source>
        <strain evidence="1 2">CBS 117625</strain>
    </source>
</reference>
<sequence>MMAMQYDRYESPTVDRVVDDKLPSDTRRELEKHIVLSDASQTTRLGSKTRILRASDVLLSLAGRSTSGMLLPGYLHIDA</sequence>
<gene>
    <name evidence="1" type="ORF">BDV38DRAFT_236105</name>
</gene>
<evidence type="ECO:0000313" key="1">
    <source>
        <dbReference type="EMBL" id="KAE8142195.1"/>
    </source>
</evidence>
<dbReference type="AlphaFoldDB" id="A0A5N6T781"/>
<keyword evidence="2" id="KW-1185">Reference proteome</keyword>
<proteinExistence type="predicted"/>